<proteinExistence type="predicted"/>
<evidence type="ECO:0000313" key="1">
    <source>
        <dbReference type="EMBL" id="KUM46012.1"/>
    </source>
</evidence>
<geneLocation type="mitochondrion" evidence="1"/>
<comment type="caution">
    <text evidence="1">The sequence shown here is derived from an EMBL/GenBank/DDBJ whole genome shotgun (WGS) entry which is preliminary data.</text>
</comment>
<sequence>MLIDNEMSHIPSSTRSISERNLSHLRAELVEITQITAIRNGKITAQMRSRNYVYNVSNRFSRNNIFLSSISLPSLPRCRAMERTSERYVITL</sequence>
<dbReference type="EMBL" id="LKAM01000014">
    <property type="protein sequence ID" value="KUM46012.1"/>
    <property type="molecule type" value="Genomic_DNA"/>
</dbReference>
<protein>
    <submittedName>
        <fullName evidence="1">Uncharacterized protein</fullName>
    </submittedName>
</protein>
<reference evidence="1" key="1">
    <citation type="journal article" date="2015" name="Genome Biol. Evol.">
        <title>Organellar Genomes of White Spruce (Picea glauca): Assembly and Annotation.</title>
        <authorList>
            <person name="Jackman S.D."/>
            <person name="Warren R.L."/>
            <person name="Gibb E.A."/>
            <person name="Vandervalk B.P."/>
            <person name="Mohamadi H."/>
            <person name="Chu J."/>
            <person name="Raymond A."/>
            <person name="Pleasance S."/>
            <person name="Coope R."/>
            <person name="Wildung M.R."/>
            <person name="Ritland C.E."/>
            <person name="Bousquet J."/>
            <person name="Jones S.J."/>
            <person name="Bohlmann J."/>
            <person name="Birol I."/>
        </authorList>
    </citation>
    <scope>NUCLEOTIDE SEQUENCE [LARGE SCALE GENOMIC DNA]</scope>
    <source>
        <tissue evidence="1">Flushing bud</tissue>
    </source>
</reference>
<name>A0A117NFZ8_PICGL</name>
<accession>A0A117NFZ8</accession>
<gene>
    <name evidence="1" type="ORF">ABT39_MTgene2115</name>
</gene>
<keyword evidence="1" id="KW-0496">Mitochondrion</keyword>
<organism evidence="1">
    <name type="scientific">Picea glauca</name>
    <name type="common">White spruce</name>
    <name type="synonym">Pinus glauca</name>
    <dbReference type="NCBI Taxonomy" id="3330"/>
    <lineage>
        <taxon>Eukaryota</taxon>
        <taxon>Viridiplantae</taxon>
        <taxon>Streptophyta</taxon>
        <taxon>Embryophyta</taxon>
        <taxon>Tracheophyta</taxon>
        <taxon>Spermatophyta</taxon>
        <taxon>Pinopsida</taxon>
        <taxon>Pinidae</taxon>
        <taxon>Conifers I</taxon>
        <taxon>Pinales</taxon>
        <taxon>Pinaceae</taxon>
        <taxon>Picea</taxon>
    </lineage>
</organism>
<dbReference type="AlphaFoldDB" id="A0A117NFZ8"/>